<evidence type="ECO:0000313" key="7">
    <source>
        <dbReference type="Proteomes" id="UP000034883"/>
    </source>
</evidence>
<dbReference type="GO" id="GO:0006355">
    <property type="term" value="P:regulation of DNA-templated transcription"/>
    <property type="evidence" value="ECO:0007669"/>
    <property type="project" value="InterPro"/>
</dbReference>
<dbReference type="InterPro" id="IPR003593">
    <property type="entry name" value="AAA+_ATPase"/>
</dbReference>
<dbReference type="KEGG" id="samy:DB32_005129"/>
<gene>
    <name evidence="6" type="ORF">DB32_005129</name>
</gene>
<dbReference type="EMBL" id="CP011125">
    <property type="protein sequence ID" value="AKF07980.1"/>
    <property type="molecule type" value="Genomic_DNA"/>
</dbReference>
<protein>
    <submittedName>
        <fullName evidence="6">Transcriptional regulator</fullName>
    </submittedName>
</protein>
<keyword evidence="1" id="KW-0547">Nucleotide-binding</keyword>
<dbReference type="PROSITE" id="PS50045">
    <property type="entry name" value="SIGMA54_INTERACT_4"/>
    <property type="match status" value="1"/>
</dbReference>
<dbReference type="GO" id="GO:0005524">
    <property type="term" value="F:ATP binding"/>
    <property type="evidence" value="ECO:0007669"/>
    <property type="project" value="UniProtKB-KW"/>
</dbReference>
<dbReference type="CDD" id="cd00009">
    <property type="entry name" value="AAA"/>
    <property type="match status" value="1"/>
</dbReference>
<reference evidence="6 7" key="1">
    <citation type="submission" date="2015-03" db="EMBL/GenBank/DDBJ databases">
        <title>Genome assembly of Sandaracinus amylolyticus DSM 53668.</title>
        <authorList>
            <person name="Sharma G."/>
            <person name="Subramanian S."/>
        </authorList>
    </citation>
    <scope>NUCLEOTIDE SEQUENCE [LARGE SCALE GENOMIC DNA]</scope>
    <source>
        <strain evidence="6 7">DSM 53668</strain>
    </source>
</reference>
<dbReference type="PANTHER" id="PTHR32071">
    <property type="entry name" value="TRANSCRIPTIONAL REGULATORY PROTEIN"/>
    <property type="match status" value="1"/>
</dbReference>
<organism evidence="6 7">
    <name type="scientific">Sandaracinus amylolyticus</name>
    <dbReference type="NCBI Taxonomy" id="927083"/>
    <lineage>
        <taxon>Bacteria</taxon>
        <taxon>Pseudomonadati</taxon>
        <taxon>Myxococcota</taxon>
        <taxon>Polyangia</taxon>
        <taxon>Polyangiales</taxon>
        <taxon>Sandaracinaceae</taxon>
        <taxon>Sandaracinus</taxon>
    </lineage>
</organism>
<proteinExistence type="predicted"/>
<dbReference type="InterPro" id="IPR027417">
    <property type="entry name" value="P-loop_NTPase"/>
</dbReference>
<feature type="domain" description="Sigma-54 factor interaction" evidence="4">
    <location>
        <begin position="176"/>
        <end position="440"/>
    </location>
</feature>
<dbReference type="FunFam" id="3.40.50.300:FF:000006">
    <property type="entry name" value="DNA-binding transcriptional regulator NtrC"/>
    <property type="match status" value="1"/>
</dbReference>
<dbReference type="Pfam" id="PF25601">
    <property type="entry name" value="AAA_lid_14"/>
    <property type="match status" value="1"/>
</dbReference>
<feature type="modified residue" description="4-aspartylphosphate" evidence="3">
    <location>
        <position position="76"/>
    </location>
</feature>
<dbReference type="OrthoDB" id="5481959at2"/>
<evidence type="ECO:0000259" key="4">
    <source>
        <dbReference type="PROSITE" id="PS50045"/>
    </source>
</evidence>
<dbReference type="Pfam" id="PF00158">
    <property type="entry name" value="Sigma54_activat"/>
    <property type="match status" value="1"/>
</dbReference>
<evidence type="ECO:0000256" key="1">
    <source>
        <dbReference type="ARBA" id="ARBA00022741"/>
    </source>
</evidence>
<dbReference type="SUPFAM" id="SSF52540">
    <property type="entry name" value="P-loop containing nucleoside triphosphate hydrolases"/>
    <property type="match status" value="1"/>
</dbReference>
<dbReference type="SUPFAM" id="SSF52172">
    <property type="entry name" value="CheY-like"/>
    <property type="match status" value="1"/>
</dbReference>
<dbReference type="PANTHER" id="PTHR32071:SF112">
    <property type="entry name" value="REGULATORY PROTEIN"/>
    <property type="match status" value="1"/>
</dbReference>
<dbReference type="Gene3D" id="1.10.8.60">
    <property type="match status" value="1"/>
</dbReference>
<accession>A0A0F6W5K7</accession>
<keyword evidence="3" id="KW-0597">Phosphoprotein</keyword>
<dbReference type="PROSITE" id="PS50110">
    <property type="entry name" value="RESPONSE_REGULATORY"/>
    <property type="match status" value="1"/>
</dbReference>
<dbReference type="InterPro" id="IPR011006">
    <property type="entry name" value="CheY-like_superfamily"/>
</dbReference>
<evidence type="ECO:0000313" key="6">
    <source>
        <dbReference type="EMBL" id="AKF07980.1"/>
    </source>
</evidence>
<dbReference type="InterPro" id="IPR025662">
    <property type="entry name" value="Sigma_54_int_dom_ATP-bd_1"/>
</dbReference>
<dbReference type="InterPro" id="IPR058031">
    <property type="entry name" value="AAA_lid_NorR"/>
</dbReference>
<dbReference type="AlphaFoldDB" id="A0A0F6W5K7"/>
<evidence type="ECO:0000256" key="3">
    <source>
        <dbReference type="PROSITE-ProRule" id="PRU00169"/>
    </source>
</evidence>
<dbReference type="RefSeq" id="WP_053235173.1">
    <property type="nucleotide sequence ID" value="NZ_CP011125.1"/>
</dbReference>
<dbReference type="Proteomes" id="UP000034883">
    <property type="component" value="Chromosome"/>
</dbReference>
<keyword evidence="7" id="KW-1185">Reference proteome</keyword>
<feature type="domain" description="Response regulatory" evidence="5">
    <location>
        <begin position="7"/>
        <end position="159"/>
    </location>
</feature>
<dbReference type="GO" id="GO:0000160">
    <property type="term" value="P:phosphorelay signal transduction system"/>
    <property type="evidence" value="ECO:0007669"/>
    <property type="project" value="InterPro"/>
</dbReference>
<dbReference type="InterPro" id="IPR025943">
    <property type="entry name" value="Sigma_54_int_dom_ATP-bd_2"/>
</dbReference>
<dbReference type="PROSITE" id="PS00675">
    <property type="entry name" value="SIGMA54_INTERACT_1"/>
    <property type="match status" value="1"/>
</dbReference>
<dbReference type="InterPro" id="IPR002078">
    <property type="entry name" value="Sigma_54_int"/>
</dbReference>
<dbReference type="InterPro" id="IPR001789">
    <property type="entry name" value="Sig_transdc_resp-reg_receiver"/>
</dbReference>
<evidence type="ECO:0000259" key="5">
    <source>
        <dbReference type="PROSITE" id="PS50110"/>
    </source>
</evidence>
<dbReference type="Gene3D" id="3.40.50.2300">
    <property type="match status" value="1"/>
</dbReference>
<dbReference type="STRING" id="927083.DB32_005129"/>
<keyword evidence="2" id="KW-0067">ATP-binding</keyword>
<evidence type="ECO:0000256" key="2">
    <source>
        <dbReference type="ARBA" id="ARBA00022840"/>
    </source>
</evidence>
<sequence>MSATRPKLLVIDDGDRYVELAHALLRDYDYATRCDQPGPCWDCARRTGCTLTHAHDAREAEEALARHRDVDVVLLDVAFDVPEERLLPSDEPDLERRRRLQGIDILAHLRRARGELPVVLMTSEEEIAFEDAAEALSVDEFATLAGEAAYDARALSLLVERVLARRRDSPEAGGYTWGGAATMARLRRDALALARTSLPMLILGETGTGKSALAERVIHPATRRTGPFVAVDLAAIPETLIASELFGTTRGAFSGAVDRRGRFEEASGGTLFLDEIGNLPPEAQRMLLLALQDGRITRLGETAPRAVDVKLIAATNADLRAKVTSGAFRADLYARLNPAARLVVPPLRERLEDLEELAHVFVRRKLAAGADRALLAEYMEVAGIRGAPHAELQIARRAAPRPPSRGVGFVLARSSLDELMRHAWPGNVRELELLVASAVVFALSDALEAAREGRGASGEPARTIPIPAKLIRELLGALAPDETPSGKGPRVAAAFDVRPGATLHEVARSLEAQLYERLFVETKGDFDAMAKRLLAGRDPSGARRVRLRFNQLGLRARKPVGRGRKS</sequence>
<dbReference type="SMART" id="SM00382">
    <property type="entry name" value="AAA"/>
    <property type="match status" value="1"/>
</dbReference>
<dbReference type="PROSITE" id="PS00676">
    <property type="entry name" value="SIGMA54_INTERACT_2"/>
    <property type="match status" value="1"/>
</dbReference>
<dbReference type="Gene3D" id="3.40.50.300">
    <property type="entry name" value="P-loop containing nucleotide triphosphate hydrolases"/>
    <property type="match status" value="1"/>
</dbReference>
<name>A0A0F6W5K7_9BACT</name>
<dbReference type="CDD" id="cd00156">
    <property type="entry name" value="REC"/>
    <property type="match status" value="1"/>
</dbReference>